<name>A0A3A1Y8M9_9GAMM</name>
<accession>A0A3A1Y8M9</accession>
<dbReference type="PANTHER" id="PTHR22916:SF3">
    <property type="entry name" value="UDP-GLCNAC:BETAGAL BETA-1,3-N-ACETYLGLUCOSAMINYLTRANSFERASE-LIKE PROTEIN 1"/>
    <property type="match status" value="1"/>
</dbReference>
<evidence type="ECO:0000313" key="2">
    <source>
        <dbReference type="EMBL" id="RIY33666.1"/>
    </source>
</evidence>
<reference evidence="2 3" key="1">
    <citation type="submission" date="2017-08" db="EMBL/GenBank/DDBJ databases">
        <title>Reclassification of Bisgaard taxon 37 and 44.</title>
        <authorList>
            <person name="Christensen H."/>
        </authorList>
    </citation>
    <scope>NUCLEOTIDE SEQUENCE [LARGE SCALE GENOMIC DNA]</scope>
    <source>
        <strain evidence="2 3">B96_4</strain>
    </source>
</reference>
<dbReference type="InterPro" id="IPR029044">
    <property type="entry name" value="Nucleotide-diphossugar_trans"/>
</dbReference>
<evidence type="ECO:0000259" key="1">
    <source>
        <dbReference type="Pfam" id="PF00535"/>
    </source>
</evidence>
<dbReference type="InterPro" id="IPR001173">
    <property type="entry name" value="Glyco_trans_2-like"/>
</dbReference>
<dbReference type="GO" id="GO:0016758">
    <property type="term" value="F:hexosyltransferase activity"/>
    <property type="evidence" value="ECO:0007669"/>
    <property type="project" value="UniProtKB-ARBA"/>
</dbReference>
<dbReference type="Gene3D" id="3.90.550.10">
    <property type="entry name" value="Spore Coat Polysaccharide Biosynthesis Protein SpsA, Chain A"/>
    <property type="match status" value="1"/>
</dbReference>
<dbReference type="AlphaFoldDB" id="A0A3A1Y8M9"/>
<dbReference type="Proteomes" id="UP000266258">
    <property type="component" value="Unassembled WGS sequence"/>
</dbReference>
<sequence length="654" mass="74992">MTLFSQANQLFRQGSYQQALSLYYQIALQYKDLDLVEYNISQCWKHLNYHGSPQSLTLAQIERLWHELEASPELKNYYQGNISPYTLDLIAQGVTDPQRLYTPNQLLNVADLYQQVAHTPSPELPPAHCPLVSVIMTCHNTEEYIEEALNSLLLQTYPNLEILVIDDNSRDNTFAIVERMAKAYGRIKAHRLNVNLGTYYAKNLGITKAKGEIIFFHDSDDVCHHERIARCVAHLLAHPKAIAVRCAYARVETEYNNVIRLNNNAYKLGLITLGVRKEAFAQVGYFNNTTCASDDEFYHRLVAKYGRQQIVGLMLPLYFNTMRADSLFVDMVEWTNRFSINQELSPMRANYSSTFKKFLEQTPPQKYKDYFTFPRTRDVYPLETGMSKLANPKLPVYVSICSIPSREKQLANVVKALSPQVDYFHFYLDGYAKVPKFIEELGDRATVVVSKDKATSIRDNGKFILLEKLLKNNIDAYYLTCDDDLVYPVDYVNCLLAKLAQYQEQAVVGVHGVIIPSSISKYFSPQRLVYNFNKGLEEDRAVNILGTGTVAFRVSQFKEFKLSNFSQPGMVDLYFAIYCKENNLLQVAIQRFPEWLSEDNGNSATLFTEYKNNDKVQTSLVQNHAPWGFTAIKQLIGDKEVLQTLLPTLNFYLH</sequence>
<proteinExistence type="predicted"/>
<dbReference type="CDD" id="cd00761">
    <property type="entry name" value="Glyco_tranf_GTA_type"/>
    <property type="match status" value="1"/>
</dbReference>
<keyword evidence="3" id="KW-1185">Reference proteome</keyword>
<feature type="domain" description="Glycosyltransferase 2-like" evidence="1">
    <location>
        <begin position="133"/>
        <end position="261"/>
    </location>
</feature>
<gene>
    <name evidence="2" type="ORF">CJP74_01375</name>
</gene>
<protein>
    <recommendedName>
        <fullName evidence="1">Glycosyltransferase 2-like domain-containing protein</fullName>
    </recommendedName>
</protein>
<dbReference type="Pfam" id="PF00535">
    <property type="entry name" value="Glycos_transf_2"/>
    <property type="match status" value="1"/>
</dbReference>
<dbReference type="OrthoDB" id="9802649at2"/>
<dbReference type="RefSeq" id="WP_119496488.1">
    <property type="nucleotide sequence ID" value="NZ_NRJH01000012.1"/>
</dbReference>
<dbReference type="SUPFAM" id="SSF53448">
    <property type="entry name" value="Nucleotide-diphospho-sugar transferases"/>
    <property type="match status" value="2"/>
</dbReference>
<dbReference type="PANTHER" id="PTHR22916">
    <property type="entry name" value="GLYCOSYLTRANSFERASE"/>
    <property type="match status" value="1"/>
</dbReference>
<dbReference type="EMBL" id="NRJH01000012">
    <property type="protein sequence ID" value="RIY33666.1"/>
    <property type="molecule type" value="Genomic_DNA"/>
</dbReference>
<comment type="caution">
    <text evidence="2">The sequence shown here is derived from an EMBL/GenBank/DDBJ whole genome shotgun (WGS) entry which is preliminary data.</text>
</comment>
<evidence type="ECO:0000313" key="3">
    <source>
        <dbReference type="Proteomes" id="UP000266258"/>
    </source>
</evidence>
<organism evidence="2 3">
    <name type="scientific">Psittacicella melopsittaci</name>
    <dbReference type="NCBI Taxonomy" id="2028576"/>
    <lineage>
        <taxon>Bacteria</taxon>
        <taxon>Pseudomonadati</taxon>
        <taxon>Pseudomonadota</taxon>
        <taxon>Gammaproteobacteria</taxon>
        <taxon>Pasteurellales</taxon>
        <taxon>Psittacicellaceae</taxon>
        <taxon>Psittacicella</taxon>
    </lineage>
</organism>